<dbReference type="GO" id="GO:0009279">
    <property type="term" value="C:cell outer membrane"/>
    <property type="evidence" value="ECO:0007669"/>
    <property type="project" value="UniProtKB-SubCell"/>
</dbReference>
<evidence type="ECO:0000259" key="13">
    <source>
        <dbReference type="Pfam" id="PF21305"/>
    </source>
</evidence>
<dbReference type="GO" id="GO:0015627">
    <property type="term" value="C:type II protein secretion system complex"/>
    <property type="evidence" value="ECO:0007669"/>
    <property type="project" value="InterPro"/>
</dbReference>
<feature type="region of interest" description="Disordered" evidence="10">
    <location>
        <begin position="45"/>
        <end position="105"/>
    </location>
</feature>
<evidence type="ECO:0000256" key="4">
    <source>
        <dbReference type="ARBA" id="ARBA00022452"/>
    </source>
</evidence>
<dbReference type="PRINTS" id="PR00811">
    <property type="entry name" value="BCTERIALGSPD"/>
</dbReference>
<dbReference type="Pfam" id="PF03958">
    <property type="entry name" value="Secretin_N"/>
    <property type="match status" value="3"/>
</dbReference>
<evidence type="ECO:0008006" key="15">
    <source>
        <dbReference type="Google" id="ProtNLM"/>
    </source>
</evidence>
<comment type="subcellular location">
    <subcellularLocation>
        <location evidence="1">Cell outer membrane</location>
    </subcellularLocation>
</comment>
<evidence type="ECO:0000313" key="14">
    <source>
        <dbReference type="EMBL" id="KUG24429.1"/>
    </source>
</evidence>
<dbReference type="NCBIfam" id="TIGR02517">
    <property type="entry name" value="type_II_gspD"/>
    <property type="match status" value="1"/>
</dbReference>
<dbReference type="EMBL" id="LNQE01000848">
    <property type="protein sequence ID" value="KUG24429.1"/>
    <property type="molecule type" value="Genomic_DNA"/>
</dbReference>
<evidence type="ECO:0000256" key="5">
    <source>
        <dbReference type="ARBA" id="ARBA00022692"/>
    </source>
</evidence>
<evidence type="ECO:0000256" key="1">
    <source>
        <dbReference type="ARBA" id="ARBA00004442"/>
    </source>
</evidence>
<dbReference type="PANTHER" id="PTHR30332">
    <property type="entry name" value="PROBABLE GENERAL SECRETION PATHWAY PROTEIN D"/>
    <property type="match status" value="1"/>
</dbReference>
<keyword evidence="6" id="KW-0732">Signal</keyword>
<comment type="caution">
    <text evidence="14">The sequence shown here is derived from an EMBL/GenBank/DDBJ whole genome shotgun (WGS) entry which is preliminary data.</text>
</comment>
<evidence type="ECO:0000256" key="8">
    <source>
        <dbReference type="ARBA" id="ARBA00023136"/>
    </source>
</evidence>
<keyword evidence="5" id="KW-0812">Transmembrane</keyword>
<dbReference type="InterPro" id="IPR038591">
    <property type="entry name" value="NolW-like_sf"/>
</dbReference>
<dbReference type="GO" id="GO:0015628">
    <property type="term" value="P:protein secretion by the type II secretion system"/>
    <property type="evidence" value="ECO:0007669"/>
    <property type="project" value="InterPro"/>
</dbReference>
<feature type="domain" description="Type II/III secretion system secretin-like" evidence="11">
    <location>
        <begin position="530"/>
        <end position="693"/>
    </location>
</feature>
<dbReference type="Gene3D" id="3.30.1370.120">
    <property type="match status" value="3"/>
</dbReference>
<keyword evidence="8" id="KW-0472">Membrane</keyword>
<dbReference type="Pfam" id="PF00263">
    <property type="entry name" value="Secretin"/>
    <property type="match status" value="1"/>
</dbReference>
<dbReference type="AlphaFoldDB" id="A0A0W8FU50"/>
<sequence length="743" mass="80108">MKTLYSFIFRPSLIAGGIIALAIIFSTAGSALAARVAGTDENISTTVTPMQSSAQSKGSAPKNSPEIKAIDQIQPSKEVKAESVVQKPKEIRGENPKTEPEKRDPAKKYVTIDFDNVDVGVLVKFVSELTGKNFIIDDKVKGKVTIISPKKIPVEDVYKVFLSVLEVNGFTVVPAGDMTKIIPATSAREKSLETRTKSDPGYPDDRMITQIVSLERANPDEVKRILDPIISKSSSVLSYPPAGILVITDYLSNIKRLLEIISALDVEGAGDQISYIPLANASVSEVVKSLNTIFQQRRANVTAIKVVPDSRTNSIIVLASVADTENVRKLIAFMDKDVPRGESNIQVYRLQNSIADDLAKVLTSIVRDGSSASSTAAATTAGSKVITPVVSKNVQIVPDKATNTLVIMAEREDYKILESIIKQLDVPRAMVYIEALIMEVNARKAFNLGVEWRGLKDTGKISGVDTGQSAAFIGSGGAGTTTNPGAYNILTGLATGTAAAFPSGFSMGIVGAGITIGGILFPNIGAVVQAYKTDSEVSILSTPQIMTLDNEEAEINVGSNVPYITQQQQSTTSTLVGYNTYEYKDVGVILNITPHINEENFIRLKISLQSTKLTSAATSTTPTTLKRSAKTTTVVKDNETIVIAGLVGDSTDDNTYKVPLFGDIPLLGWLFKTKSTSREKTNLYVFLTPHIVRTQKDAANLYQEKRETMGEVVEGIIKLNEKKAEPKPFNMPAPSENKRPVSP</sequence>
<feature type="domain" description="NolW-like" evidence="12">
    <location>
        <begin position="209"/>
        <end position="269"/>
    </location>
</feature>
<dbReference type="InterPro" id="IPR005644">
    <property type="entry name" value="NolW-like"/>
</dbReference>
<name>A0A0W8FU50_9ZZZZ</name>
<protein>
    <recommendedName>
        <fullName evidence="15">Type II secretion system protein GspD</fullName>
    </recommendedName>
</protein>
<keyword evidence="7" id="KW-0653">Protein transport</keyword>
<feature type="compositionally biased region" description="Polar residues" evidence="10">
    <location>
        <begin position="45"/>
        <end position="62"/>
    </location>
</feature>
<dbReference type="InterPro" id="IPR004846">
    <property type="entry name" value="T2SS/T3SS_dom"/>
</dbReference>
<keyword evidence="9" id="KW-0998">Cell outer membrane</keyword>
<organism evidence="14">
    <name type="scientific">hydrocarbon metagenome</name>
    <dbReference type="NCBI Taxonomy" id="938273"/>
    <lineage>
        <taxon>unclassified sequences</taxon>
        <taxon>metagenomes</taxon>
        <taxon>ecological metagenomes</taxon>
    </lineage>
</organism>
<keyword evidence="4" id="KW-1134">Transmembrane beta strand</keyword>
<feature type="domain" description="NolW-like" evidence="12">
    <location>
        <begin position="346"/>
        <end position="429"/>
    </location>
</feature>
<feature type="region of interest" description="Disordered" evidence="10">
    <location>
        <begin position="723"/>
        <end position="743"/>
    </location>
</feature>
<gene>
    <name evidence="14" type="ORF">ASZ90_005759</name>
</gene>
<evidence type="ECO:0000256" key="2">
    <source>
        <dbReference type="ARBA" id="ARBA00006980"/>
    </source>
</evidence>
<evidence type="ECO:0000256" key="10">
    <source>
        <dbReference type="SAM" id="MobiDB-lite"/>
    </source>
</evidence>
<dbReference type="InterPro" id="IPR013356">
    <property type="entry name" value="T2SS_GspD"/>
</dbReference>
<feature type="compositionally biased region" description="Basic and acidic residues" evidence="10">
    <location>
        <begin position="77"/>
        <end position="105"/>
    </location>
</feature>
<evidence type="ECO:0000256" key="6">
    <source>
        <dbReference type="ARBA" id="ARBA00022729"/>
    </source>
</evidence>
<evidence type="ECO:0000259" key="12">
    <source>
        <dbReference type="Pfam" id="PF03958"/>
    </source>
</evidence>
<comment type="similarity">
    <text evidence="2">Belongs to the bacterial secretin family. GSP D subfamily.</text>
</comment>
<dbReference type="InterPro" id="IPR001775">
    <property type="entry name" value="GspD/PilQ"/>
</dbReference>
<dbReference type="PANTHER" id="PTHR30332:SF24">
    <property type="entry name" value="SECRETIN GSPD-RELATED"/>
    <property type="match status" value="1"/>
</dbReference>
<feature type="domain" description="GspD-like N0" evidence="13">
    <location>
        <begin position="113"/>
        <end position="181"/>
    </location>
</feature>
<dbReference type="InterPro" id="IPR049371">
    <property type="entry name" value="GspD-like_N0"/>
</dbReference>
<dbReference type="Pfam" id="PF21305">
    <property type="entry name" value="type_II_gspD_N0"/>
    <property type="match status" value="1"/>
</dbReference>
<accession>A0A0W8FU50</accession>
<feature type="domain" description="NolW-like" evidence="12">
    <location>
        <begin position="275"/>
        <end position="338"/>
    </location>
</feature>
<keyword evidence="3" id="KW-0813">Transport</keyword>
<proteinExistence type="inferred from homology"/>
<evidence type="ECO:0000256" key="9">
    <source>
        <dbReference type="ARBA" id="ARBA00023237"/>
    </source>
</evidence>
<evidence type="ECO:0000259" key="11">
    <source>
        <dbReference type="Pfam" id="PF00263"/>
    </source>
</evidence>
<evidence type="ECO:0000256" key="3">
    <source>
        <dbReference type="ARBA" id="ARBA00022448"/>
    </source>
</evidence>
<reference evidence="14" key="1">
    <citation type="journal article" date="2015" name="Proc. Natl. Acad. Sci. U.S.A.">
        <title>Networks of energetic and metabolic interactions define dynamics in microbial communities.</title>
        <authorList>
            <person name="Embree M."/>
            <person name="Liu J.K."/>
            <person name="Al-Bassam M.M."/>
            <person name="Zengler K."/>
        </authorList>
    </citation>
    <scope>NUCLEOTIDE SEQUENCE</scope>
</reference>
<dbReference type="InterPro" id="IPR050810">
    <property type="entry name" value="Bact_Secretion_Sys_Channel"/>
</dbReference>
<evidence type="ECO:0000256" key="7">
    <source>
        <dbReference type="ARBA" id="ARBA00022927"/>
    </source>
</evidence>